<dbReference type="PROSITE" id="PS00137">
    <property type="entry name" value="SUBTILASE_HIS"/>
    <property type="match status" value="1"/>
</dbReference>
<dbReference type="PANTHER" id="PTHR43399:SF4">
    <property type="entry name" value="CELL WALL-ASSOCIATED PROTEASE"/>
    <property type="match status" value="1"/>
</dbReference>
<reference evidence="9 10" key="1">
    <citation type="journal article" date="2007" name="Science">
        <title>The Chlamydomonas genome reveals the evolution of key animal and plant functions.</title>
        <authorList>
            <person name="Merchant S.S."/>
            <person name="Prochnik S.E."/>
            <person name="Vallon O."/>
            <person name="Harris E.H."/>
            <person name="Karpowicz S.J."/>
            <person name="Witman G.B."/>
            <person name="Terry A."/>
            <person name="Salamov A."/>
            <person name="Fritz-Laylin L.K."/>
            <person name="Marechal-Drouard L."/>
            <person name="Marshall W.F."/>
            <person name="Qu L.H."/>
            <person name="Nelson D.R."/>
            <person name="Sanderfoot A.A."/>
            <person name="Spalding M.H."/>
            <person name="Kapitonov V.V."/>
            <person name="Ren Q."/>
            <person name="Ferris P."/>
            <person name="Lindquist E."/>
            <person name="Shapiro H."/>
            <person name="Lucas S.M."/>
            <person name="Grimwood J."/>
            <person name="Schmutz J."/>
            <person name="Cardol P."/>
            <person name="Cerutti H."/>
            <person name="Chanfreau G."/>
            <person name="Chen C.L."/>
            <person name="Cognat V."/>
            <person name="Croft M.T."/>
            <person name="Dent R."/>
            <person name="Dutcher S."/>
            <person name="Fernandez E."/>
            <person name="Fukuzawa H."/>
            <person name="Gonzalez-Ballester D."/>
            <person name="Gonzalez-Halphen D."/>
            <person name="Hallmann A."/>
            <person name="Hanikenne M."/>
            <person name="Hippler M."/>
            <person name="Inwood W."/>
            <person name="Jabbari K."/>
            <person name="Kalanon M."/>
            <person name="Kuras R."/>
            <person name="Lefebvre P.A."/>
            <person name="Lemaire S.D."/>
            <person name="Lobanov A.V."/>
            <person name="Lohr M."/>
            <person name="Manuell A."/>
            <person name="Meier I."/>
            <person name="Mets L."/>
            <person name="Mittag M."/>
            <person name="Mittelmeier T."/>
            <person name="Moroney J.V."/>
            <person name="Moseley J."/>
            <person name="Napoli C."/>
            <person name="Nedelcu A.M."/>
            <person name="Niyogi K."/>
            <person name="Novoselov S.V."/>
            <person name="Paulsen I.T."/>
            <person name="Pazour G."/>
            <person name="Purton S."/>
            <person name="Ral J.P."/>
            <person name="Riano-Pachon D.M."/>
            <person name="Riekhof W."/>
            <person name="Rymarquis L."/>
            <person name="Schroda M."/>
            <person name="Stern D."/>
            <person name="Umen J."/>
            <person name="Willows R."/>
            <person name="Wilson N."/>
            <person name="Zimmer S.L."/>
            <person name="Allmer J."/>
            <person name="Balk J."/>
            <person name="Bisova K."/>
            <person name="Chen C.J."/>
            <person name="Elias M."/>
            <person name="Gendler K."/>
            <person name="Hauser C."/>
            <person name="Lamb M.R."/>
            <person name="Ledford H."/>
            <person name="Long J.C."/>
            <person name="Minagawa J."/>
            <person name="Page M.D."/>
            <person name="Pan J."/>
            <person name="Pootakham W."/>
            <person name="Roje S."/>
            <person name="Rose A."/>
            <person name="Stahlberg E."/>
            <person name="Terauchi A.M."/>
            <person name="Yang P."/>
            <person name="Ball S."/>
            <person name="Bowler C."/>
            <person name="Dieckmann C.L."/>
            <person name="Gladyshev V.N."/>
            <person name="Green P."/>
            <person name="Jorgensen R."/>
            <person name="Mayfield S."/>
            <person name="Mueller-Roeber B."/>
            <person name="Rajamani S."/>
            <person name="Sayre R.T."/>
            <person name="Brokstein P."/>
            <person name="Dubchak I."/>
            <person name="Goodstein D."/>
            <person name="Hornick L."/>
            <person name="Huang Y.W."/>
            <person name="Jhaveri J."/>
            <person name="Luo Y."/>
            <person name="Martinez D."/>
            <person name="Ngau W.C."/>
            <person name="Otillar B."/>
            <person name="Poliakov A."/>
            <person name="Porter A."/>
            <person name="Szajkowski L."/>
            <person name="Werner G."/>
            <person name="Zhou K."/>
            <person name="Grigoriev I.V."/>
            <person name="Rokhsar D.S."/>
            <person name="Grossman A.R."/>
        </authorList>
    </citation>
    <scope>NUCLEOTIDE SEQUENCE [LARGE SCALE GENOMIC DNA]</scope>
    <source>
        <strain evidence="10">CC-503</strain>
    </source>
</reference>
<dbReference type="Gene3D" id="3.40.50.200">
    <property type="entry name" value="Peptidase S8/S53 domain"/>
    <property type="match status" value="1"/>
</dbReference>
<dbReference type="PANTHER" id="PTHR43399">
    <property type="entry name" value="SUBTILISIN-RELATED"/>
    <property type="match status" value="1"/>
</dbReference>
<feature type="transmembrane region" description="Helical" evidence="7">
    <location>
        <begin position="55"/>
        <end position="80"/>
    </location>
</feature>
<feature type="active site" description="Charge relay system" evidence="5">
    <location>
        <position position="507"/>
    </location>
</feature>
<dbReference type="GeneID" id="5717631"/>
<dbReference type="EMBL" id="CM008977">
    <property type="protein sequence ID" value="PNW72032.1"/>
    <property type="molecule type" value="Genomic_DNA"/>
</dbReference>
<dbReference type="InterPro" id="IPR023827">
    <property type="entry name" value="Peptidase_S8_Asp-AS"/>
</dbReference>
<dbReference type="Gramene" id="PNW72032">
    <property type="protein sequence ID" value="PNW72032"/>
    <property type="gene ID" value="CHLRE_16g685250v5"/>
</dbReference>
<comment type="similarity">
    <text evidence="1 5">Belongs to the peptidase S8 family.</text>
</comment>
<keyword evidence="7" id="KW-0472">Membrane</keyword>
<evidence type="ECO:0000256" key="6">
    <source>
        <dbReference type="SAM" id="MobiDB-lite"/>
    </source>
</evidence>
<dbReference type="Pfam" id="PF00082">
    <property type="entry name" value="Peptidase_S8"/>
    <property type="match status" value="1"/>
</dbReference>
<dbReference type="OMA" id="VKIMCLK"/>
<dbReference type="RefSeq" id="XP_042915943.1">
    <property type="nucleotide sequence ID" value="XM_043071535.1"/>
</dbReference>
<evidence type="ECO:0000256" key="4">
    <source>
        <dbReference type="ARBA" id="ARBA00022825"/>
    </source>
</evidence>
<feature type="active site" description="Charge relay system" evidence="5">
    <location>
        <position position="309"/>
    </location>
</feature>
<organism evidence="9 10">
    <name type="scientific">Chlamydomonas reinhardtii</name>
    <name type="common">Chlamydomonas smithii</name>
    <dbReference type="NCBI Taxonomy" id="3055"/>
    <lineage>
        <taxon>Eukaryota</taxon>
        <taxon>Viridiplantae</taxon>
        <taxon>Chlorophyta</taxon>
        <taxon>core chlorophytes</taxon>
        <taxon>Chlorophyceae</taxon>
        <taxon>CS clade</taxon>
        <taxon>Chlamydomonadales</taxon>
        <taxon>Chlamydomonadaceae</taxon>
        <taxon>Chlamydomonas</taxon>
    </lineage>
</organism>
<evidence type="ECO:0000256" key="3">
    <source>
        <dbReference type="ARBA" id="ARBA00022801"/>
    </source>
</evidence>
<feature type="region of interest" description="Disordered" evidence="6">
    <location>
        <begin position="1154"/>
        <end position="1311"/>
    </location>
</feature>
<dbReference type="OrthoDB" id="5139247at2759"/>
<dbReference type="InterPro" id="IPR036852">
    <property type="entry name" value="Peptidase_S8/S53_dom_sf"/>
</dbReference>
<feature type="compositionally biased region" description="Basic and acidic residues" evidence="6">
    <location>
        <begin position="15"/>
        <end position="25"/>
    </location>
</feature>
<feature type="compositionally biased region" description="Low complexity" evidence="6">
    <location>
        <begin position="1287"/>
        <end position="1311"/>
    </location>
</feature>
<evidence type="ECO:0000256" key="1">
    <source>
        <dbReference type="ARBA" id="ARBA00011073"/>
    </source>
</evidence>
<gene>
    <name evidence="9" type="ORF">CHLRE_16g685250v5</name>
</gene>
<dbReference type="GO" id="GO:0006508">
    <property type="term" value="P:proteolysis"/>
    <property type="evidence" value="ECO:0000318"/>
    <property type="project" value="GO_Central"/>
</dbReference>
<feature type="compositionally biased region" description="Pro residues" evidence="6">
    <location>
        <begin position="1154"/>
        <end position="1164"/>
    </location>
</feature>
<feature type="active site" description="Charge relay system" evidence="5">
    <location>
        <position position="242"/>
    </location>
</feature>
<dbReference type="SUPFAM" id="SSF52743">
    <property type="entry name" value="Subtilisin-like"/>
    <property type="match status" value="1"/>
</dbReference>
<dbReference type="InterPro" id="IPR000209">
    <property type="entry name" value="Peptidase_S8/S53_dom"/>
</dbReference>
<evidence type="ECO:0000313" key="10">
    <source>
        <dbReference type="Proteomes" id="UP000006906"/>
    </source>
</evidence>
<keyword evidence="10" id="KW-1185">Reference proteome</keyword>
<sequence>MAEGTQNPLLGDPSHASHSDTKVQKLEHKLQQLKEHTPQTHNGIREWIHQKPGTFGCLVFLLITCIVLVAVVPPVCVLVGCGAGRPSDSSDSESINRLIVNFDQIGKTVKSKIPPLLYDYLEEVALKSGIQIVSFSDAKVLEEVKKILLSQPDLSNLLQDSAQSRPPVQDPLAALAGAASQAGVPGTRRFMSALDPRRFLQSVTVVPGAPDPLDQYSLGIVKAKDAWNVTQGTPEVIVAVVDTGCDLTHPDLKDNLWINTKEIPGNGVDDDGNGLIDDVYGYDFAGTCENDYPSDGCGPKPDPQDTGTHGSHCAGIVGAVRNNGVGISGIAPRVKIMCLKVSTPSNNFYTAHILKAYDYAYRMGAHVVSCSFGPAEPNMKTISPDELAAYVAERNLYRAALQPMVDKNMLIIAAAGNENTNLDQLDQYNTTYMPCFMAKEFPENMLCVTATNQDDVRWAEIANNKPVGSNFGLKYADIGAPGRLIMSSTPPVAGNSMTRWNLKTGSSMATPMVSGIGALVLSVLGTGTGNYFQGKEARKIIVESADPKVGLPVSTGRRVNAASAVLQATAKLSGVAGIVTDASFVRSSQSVLVTGFNETYYAGDFGITERNDWDQLPVTGVSTRPGLPRFERYKFGAGTTLRVKASVYLPLTGLYAMQINTTASSADLRVLVGQVALNLSAVNLLNSNGGWYEFEMRYRNPSAIIDIQMAEPTGQPGASSSAFSRMTNFYISTPVPPKDYYWAPKIALSSTWQVLTRPVNATTVGLASILESALQLDSPFNFSSVVPDINYTTPTALRANLYPSSVVAAASVPQSLVGIAHTRLAAPDKPMRFKLTCSYCSMAVNDLRILDVYDPASTGAATTRISDCIAFGNTSGTHDIVVRFAAADSSAAPLTLGWLPCDANPTAEAVSLRTHVMNNLFWKPSSGVAGYVPGLQCDVWPSANRVGAPVYKFRLPAAMASTPRALQKNLTGPRDNRAMFDDFLRTGCSPTEDKSPGCIGPAMFRFSDTIVNWPNSSTITGTALAALYMRCWTYVSRGFGQGFTALPLSNNNIYAYMGAQTVLRLEVTAGLANQPPSSPNVTQLNDHYQLLAVEWRGLGAATALVGIVNAAATNISLNLDMNNTLLPIPVVAARTAATVSFDYSAVAIDPATIPSPPYPAPSRPARPSWPTFPGQLAAESLPAPAPAPSPANTTFNTSATNATTATNATLSAPAPSPSPAPAASPVPSPAPVYAAPSNASNASNTTTASNATSPAPVASPAPSNATLPAPSPSPAPVLNGTGGAGNGTTTAAANGTTTATSNGTSNGTSTATGRHLMQLQESSSGFEAVALGASAWSLRQVDTTSPGLRADVYNPTSTAPYDTVEYLSKLVLNNISFASDPTLFGNVVSPTVGLSGPLPGKPPPSLYTLGPKPAKGPTPQIEWRARYVRAAGFLYPPQRAAALTRWVVKVVEQTNQSTSVTFGDVTIRNAIEFPGTAVRETSVAVWLPPGYVPMVVMARSSRTDTAASYDVSLIDATGAETDVTGDRWYRSV</sequence>
<dbReference type="PRINTS" id="PR00723">
    <property type="entry name" value="SUBTILISIN"/>
</dbReference>
<feature type="domain" description="Peptidase S8/S53" evidence="8">
    <location>
        <begin position="235"/>
        <end position="546"/>
    </location>
</feature>
<evidence type="ECO:0000256" key="2">
    <source>
        <dbReference type="ARBA" id="ARBA00022670"/>
    </source>
</evidence>
<protein>
    <recommendedName>
        <fullName evidence="8">Peptidase S8/S53 domain-containing protein</fullName>
    </recommendedName>
</protein>
<keyword evidence="4 5" id="KW-0720">Serine protease</keyword>
<dbReference type="InterPro" id="IPR034204">
    <property type="entry name" value="PfSUB1-like_cat_dom"/>
</dbReference>
<keyword evidence="3 5" id="KW-0378">Hydrolase</keyword>
<proteinExistence type="inferred from homology"/>
<dbReference type="InterPro" id="IPR015500">
    <property type="entry name" value="Peptidase_S8_subtilisin-rel"/>
</dbReference>
<keyword evidence="7" id="KW-0812">Transmembrane</keyword>
<dbReference type="InParanoid" id="A0A2K3CUS3"/>
<evidence type="ECO:0000256" key="5">
    <source>
        <dbReference type="PROSITE-ProRule" id="PRU01240"/>
    </source>
</evidence>
<feature type="compositionally biased region" description="Low complexity" evidence="6">
    <location>
        <begin position="1231"/>
        <end position="1268"/>
    </location>
</feature>
<feature type="compositionally biased region" description="Pro residues" evidence="6">
    <location>
        <begin position="1214"/>
        <end position="1230"/>
    </location>
</feature>
<keyword evidence="7" id="KW-1133">Transmembrane helix</keyword>
<dbReference type="KEGG" id="cre:CHLRE_16g685250v5"/>
<dbReference type="PROSITE" id="PS51892">
    <property type="entry name" value="SUBTILASE"/>
    <property type="match status" value="1"/>
</dbReference>
<dbReference type="Proteomes" id="UP000006906">
    <property type="component" value="Chromosome 16"/>
</dbReference>
<dbReference type="InterPro" id="IPR022398">
    <property type="entry name" value="Peptidase_S8_His-AS"/>
</dbReference>
<feature type="compositionally biased region" description="Low complexity" evidence="6">
    <location>
        <begin position="1190"/>
        <end position="1213"/>
    </location>
</feature>
<keyword evidence="2 5" id="KW-0645">Protease</keyword>
<dbReference type="InterPro" id="IPR051048">
    <property type="entry name" value="Peptidase_S8/S53_subtilisin"/>
</dbReference>
<evidence type="ECO:0000313" key="9">
    <source>
        <dbReference type="EMBL" id="PNW72032.1"/>
    </source>
</evidence>
<dbReference type="ExpressionAtlas" id="A0A2K3CUS3">
    <property type="expression patterns" value="baseline"/>
</dbReference>
<dbReference type="PaxDb" id="3055-EDP04580"/>
<name>A0A2K3CUS3_CHLRE</name>
<evidence type="ECO:0000259" key="8">
    <source>
        <dbReference type="Pfam" id="PF00082"/>
    </source>
</evidence>
<dbReference type="GO" id="GO:0004252">
    <property type="term" value="F:serine-type endopeptidase activity"/>
    <property type="evidence" value="ECO:0000318"/>
    <property type="project" value="GO_Central"/>
</dbReference>
<dbReference type="CDD" id="cd07473">
    <property type="entry name" value="Peptidases_S8_Subtilisin_like"/>
    <property type="match status" value="1"/>
</dbReference>
<dbReference type="STRING" id="3055.A0A2K3CUS3"/>
<feature type="region of interest" description="Disordered" evidence="6">
    <location>
        <begin position="1"/>
        <end position="25"/>
    </location>
</feature>
<accession>A0A2K3CUS3</accession>
<evidence type="ECO:0000256" key="7">
    <source>
        <dbReference type="SAM" id="Phobius"/>
    </source>
</evidence>
<dbReference type="PROSITE" id="PS00136">
    <property type="entry name" value="SUBTILASE_ASP"/>
    <property type="match status" value="1"/>
</dbReference>